<comment type="caution">
    <text evidence="13">The sequence shown here is derived from an EMBL/GenBank/DDBJ whole genome shotgun (WGS) entry which is preliminary data.</text>
</comment>
<feature type="transmembrane region" description="Helical" evidence="11">
    <location>
        <begin position="478"/>
        <end position="499"/>
    </location>
</feature>
<dbReference type="RefSeq" id="WP_119348086.1">
    <property type="nucleotide sequence ID" value="NZ_QWET01000001.1"/>
</dbReference>
<gene>
    <name evidence="13" type="ORF">D1164_01110</name>
</gene>
<reference evidence="13 14" key="1">
    <citation type="journal article" date="2015" name="Int. J. Syst. Evol. Microbiol.">
        <title>Mariniphaga sediminis sp. nov., isolated from coastal sediment.</title>
        <authorList>
            <person name="Wang F.Q."/>
            <person name="Shen Q.Y."/>
            <person name="Chen G.J."/>
            <person name="Du Z.J."/>
        </authorList>
    </citation>
    <scope>NUCLEOTIDE SEQUENCE [LARGE SCALE GENOMIC DNA]</scope>
    <source>
        <strain evidence="13 14">SY21</strain>
    </source>
</reference>
<keyword evidence="8" id="KW-0406">Ion transport</keyword>
<dbReference type="InterPro" id="IPR011989">
    <property type="entry name" value="ARM-like"/>
</dbReference>
<evidence type="ECO:0000256" key="12">
    <source>
        <dbReference type="SAM" id="SignalP"/>
    </source>
</evidence>
<dbReference type="PANTHER" id="PTHR42985">
    <property type="entry name" value="SODIUM-COUPLED MONOCARBOXYLATE TRANSPORTER"/>
    <property type="match status" value="1"/>
</dbReference>
<feature type="transmembrane region" description="Helical" evidence="11">
    <location>
        <begin position="299"/>
        <end position="319"/>
    </location>
</feature>
<feature type="transmembrane region" description="Helical" evidence="11">
    <location>
        <begin position="370"/>
        <end position="395"/>
    </location>
</feature>
<dbReference type="GO" id="GO:0005886">
    <property type="term" value="C:plasma membrane"/>
    <property type="evidence" value="ECO:0007669"/>
    <property type="project" value="UniProtKB-SubCell"/>
</dbReference>
<dbReference type="InterPro" id="IPR016024">
    <property type="entry name" value="ARM-type_fold"/>
</dbReference>
<evidence type="ECO:0000313" key="13">
    <source>
        <dbReference type="EMBL" id="RIH67060.1"/>
    </source>
</evidence>
<dbReference type="InterPro" id="IPR051163">
    <property type="entry name" value="Sodium:Solute_Symporter_SSF"/>
</dbReference>
<keyword evidence="12" id="KW-0732">Signal</keyword>
<dbReference type="GO" id="GO:0015293">
    <property type="term" value="F:symporter activity"/>
    <property type="evidence" value="ECO:0007669"/>
    <property type="project" value="TreeGrafter"/>
</dbReference>
<sequence>MKNCRQITILASLFFLLTTAVKAKSESAGYSEFLKNRVETDASFWIRIHAAEALISNNFEIDADQLFKEALEKNGAEKIGALRVMARGSRGDSIKTDSIAKEILYQFQTAQNEHAKLVALETLGKLGMYLPNEQISDLAQNGEGGIKALALWVLANSGNEQDMNALSDLLFSKDSTQFRYAAYALRFLPNVSSHAYLKMKEKLNSLNREHPFRVYLVSALYVHAPDEDLDLFREQLFNYLKGDVYERYEVYEVLAQRGTEEDIAGISEAFKAETNNDVKVAASNAYLANEHYLQSHIVWVDWLILFLYGLLLIGIGWFYSSRQKNKEDYFLGGRSIHPFFAGISLYVSFFSAISYLAVPGEVIKYGPLFALALIAGVPVIIFLANYYLIPFFMNLKITSAYEILEKPLGKGMRQVGSIIFIITRFLWMALLLYLASKAMVVMMGWNEKAILIVILILGLITIFYTSMGGLKAVLMTDVIQFFILLLGAILTIGIVAFKFDGVGTLIPSSWSDNWETVDFISLNPYLRLTIFFAFINNITWWLCTTGSDQMAIQRFLSTKDLKSARRTFVHTQSGMVVITVLLLFVGFAVMGFYNIHPNLLPSGDNATVEADFLFPHFIANQFPPGMSGLVIAALFSASMSSLSSGVNSVGSIISADILPAILKNRKNLDTIRNIRIISIFIGVLAIVLSLGIQFVPGNIIEVTAKTNGLFIAPLFNLFVNALFIKKAKPFGVLMGSIYGFMVAFLIGFWDVLTGNPPLSFLWIAFVSLIVSLVSSLLFNYIFPSTRGKKAVLLGIILVIPWVILFSVII</sequence>
<evidence type="ECO:0000256" key="4">
    <source>
        <dbReference type="ARBA" id="ARBA00022475"/>
    </source>
</evidence>
<feature type="transmembrane region" description="Helical" evidence="11">
    <location>
        <begin position="575"/>
        <end position="595"/>
    </location>
</feature>
<feature type="transmembrane region" description="Helical" evidence="11">
    <location>
        <begin position="525"/>
        <end position="543"/>
    </location>
</feature>
<keyword evidence="7" id="KW-0915">Sodium</keyword>
<feature type="transmembrane region" description="Helical" evidence="11">
    <location>
        <begin position="415"/>
        <end position="436"/>
    </location>
</feature>
<dbReference type="NCBIfam" id="TIGR00813">
    <property type="entry name" value="sss"/>
    <property type="match status" value="1"/>
</dbReference>
<evidence type="ECO:0000256" key="10">
    <source>
        <dbReference type="ARBA" id="ARBA00023201"/>
    </source>
</evidence>
<dbReference type="Gene3D" id="1.20.1730.10">
    <property type="entry name" value="Sodium/glucose cotransporter"/>
    <property type="match status" value="1"/>
</dbReference>
<protein>
    <recommendedName>
        <fullName evidence="15">Sodium:solute symporter</fullName>
    </recommendedName>
</protein>
<evidence type="ECO:0000256" key="8">
    <source>
        <dbReference type="ARBA" id="ARBA00023065"/>
    </source>
</evidence>
<keyword evidence="14" id="KW-1185">Reference proteome</keyword>
<feature type="transmembrane region" description="Helical" evidence="11">
    <location>
        <begin position="674"/>
        <end position="695"/>
    </location>
</feature>
<proteinExistence type="inferred from homology"/>
<dbReference type="SUPFAM" id="SSF48371">
    <property type="entry name" value="ARM repeat"/>
    <property type="match status" value="1"/>
</dbReference>
<comment type="subcellular location">
    <subcellularLocation>
        <location evidence="1">Cell membrane</location>
        <topology evidence="1">Multi-pass membrane protein</topology>
    </subcellularLocation>
</comment>
<dbReference type="GO" id="GO:0006814">
    <property type="term" value="P:sodium ion transport"/>
    <property type="evidence" value="ECO:0007669"/>
    <property type="project" value="UniProtKB-KW"/>
</dbReference>
<dbReference type="EMBL" id="QWET01000001">
    <property type="protein sequence ID" value="RIH67060.1"/>
    <property type="molecule type" value="Genomic_DNA"/>
</dbReference>
<keyword evidence="5 11" id="KW-0812">Transmembrane</keyword>
<evidence type="ECO:0008006" key="15">
    <source>
        <dbReference type="Google" id="ProtNLM"/>
    </source>
</evidence>
<dbReference type="InterPro" id="IPR038377">
    <property type="entry name" value="Na/Glc_symporter_sf"/>
</dbReference>
<evidence type="ECO:0000256" key="6">
    <source>
        <dbReference type="ARBA" id="ARBA00022989"/>
    </source>
</evidence>
<dbReference type="PANTHER" id="PTHR42985:SF40">
    <property type="entry name" value="LD47995P-RELATED"/>
    <property type="match status" value="1"/>
</dbReference>
<comment type="similarity">
    <text evidence="2">Belongs to the sodium:solute symporter (SSF) (TC 2.A.21) family.</text>
</comment>
<organism evidence="13 14">
    <name type="scientific">Mariniphaga sediminis</name>
    <dbReference type="NCBI Taxonomy" id="1628158"/>
    <lineage>
        <taxon>Bacteria</taxon>
        <taxon>Pseudomonadati</taxon>
        <taxon>Bacteroidota</taxon>
        <taxon>Bacteroidia</taxon>
        <taxon>Marinilabiliales</taxon>
        <taxon>Prolixibacteraceae</taxon>
        <taxon>Mariniphaga</taxon>
    </lineage>
</organism>
<evidence type="ECO:0000256" key="5">
    <source>
        <dbReference type="ARBA" id="ARBA00022692"/>
    </source>
</evidence>
<keyword evidence="6 11" id="KW-1133">Transmembrane helix</keyword>
<dbReference type="InterPro" id="IPR001734">
    <property type="entry name" value="Na/solute_symporter"/>
</dbReference>
<evidence type="ECO:0000256" key="3">
    <source>
        <dbReference type="ARBA" id="ARBA00022448"/>
    </source>
</evidence>
<evidence type="ECO:0000256" key="11">
    <source>
        <dbReference type="SAM" id="Phobius"/>
    </source>
</evidence>
<evidence type="ECO:0000256" key="1">
    <source>
        <dbReference type="ARBA" id="ARBA00004651"/>
    </source>
</evidence>
<dbReference type="Gene3D" id="1.25.10.10">
    <property type="entry name" value="Leucine-rich Repeat Variant"/>
    <property type="match status" value="1"/>
</dbReference>
<dbReference type="AlphaFoldDB" id="A0A399DAT9"/>
<keyword evidence="10" id="KW-0739">Sodium transport</keyword>
<dbReference type="PROSITE" id="PS50283">
    <property type="entry name" value="NA_SOLUT_SYMP_3"/>
    <property type="match status" value="1"/>
</dbReference>
<feature type="transmembrane region" description="Helical" evidence="11">
    <location>
        <begin position="731"/>
        <end position="752"/>
    </location>
</feature>
<keyword evidence="4" id="KW-1003">Cell membrane</keyword>
<name>A0A399DAT9_9BACT</name>
<dbReference type="Proteomes" id="UP000266441">
    <property type="component" value="Unassembled WGS sequence"/>
</dbReference>
<evidence type="ECO:0000256" key="2">
    <source>
        <dbReference type="ARBA" id="ARBA00006434"/>
    </source>
</evidence>
<dbReference type="Pfam" id="PF00474">
    <property type="entry name" value="SSF"/>
    <property type="match status" value="1"/>
</dbReference>
<evidence type="ECO:0000313" key="14">
    <source>
        <dbReference type="Proteomes" id="UP000266441"/>
    </source>
</evidence>
<feature type="transmembrane region" description="Helical" evidence="11">
    <location>
        <begin position="448"/>
        <end position="466"/>
    </location>
</feature>
<feature type="transmembrane region" description="Helical" evidence="11">
    <location>
        <begin position="758"/>
        <end position="778"/>
    </location>
</feature>
<feature type="chain" id="PRO_5017292751" description="Sodium:solute symporter" evidence="12">
    <location>
        <begin position="24"/>
        <end position="809"/>
    </location>
</feature>
<feature type="transmembrane region" description="Helical" evidence="11">
    <location>
        <begin position="629"/>
        <end position="662"/>
    </location>
</feature>
<feature type="transmembrane region" description="Helical" evidence="11">
    <location>
        <begin position="790"/>
        <end position="808"/>
    </location>
</feature>
<feature type="signal peptide" evidence="12">
    <location>
        <begin position="1"/>
        <end position="23"/>
    </location>
</feature>
<evidence type="ECO:0000256" key="7">
    <source>
        <dbReference type="ARBA" id="ARBA00023053"/>
    </source>
</evidence>
<evidence type="ECO:0000256" key="9">
    <source>
        <dbReference type="ARBA" id="ARBA00023136"/>
    </source>
</evidence>
<feature type="transmembrane region" description="Helical" evidence="11">
    <location>
        <begin position="707"/>
        <end position="724"/>
    </location>
</feature>
<feature type="transmembrane region" description="Helical" evidence="11">
    <location>
        <begin position="339"/>
        <end position="358"/>
    </location>
</feature>
<dbReference type="OrthoDB" id="9814523at2"/>
<keyword evidence="9 11" id="KW-0472">Membrane</keyword>
<accession>A0A399DAT9</accession>
<keyword evidence="3" id="KW-0813">Transport</keyword>